<dbReference type="NCBIfam" id="NF033563">
    <property type="entry name" value="transpos_IS30"/>
    <property type="match status" value="1"/>
</dbReference>
<dbReference type="Proteomes" id="UP001172778">
    <property type="component" value="Unassembled WGS sequence"/>
</dbReference>
<dbReference type="Gene3D" id="3.30.420.10">
    <property type="entry name" value="Ribonuclease H-like superfamily/Ribonuclease H"/>
    <property type="match status" value="1"/>
</dbReference>
<dbReference type="Pfam" id="PF00665">
    <property type="entry name" value="rve"/>
    <property type="match status" value="1"/>
</dbReference>
<dbReference type="PANTHER" id="PTHR10948:SF23">
    <property type="entry name" value="TRANSPOSASE INSI FOR INSERTION SEQUENCE ELEMENT IS30A-RELATED"/>
    <property type="match status" value="1"/>
</dbReference>
<dbReference type="InterPro" id="IPR001584">
    <property type="entry name" value="Integrase_cat-core"/>
</dbReference>
<name>A0ABT7E6L1_9NEIS</name>
<protein>
    <submittedName>
        <fullName evidence="4">IS30 family transposase</fullName>
    </submittedName>
</protein>
<feature type="region of interest" description="Disordered" evidence="2">
    <location>
        <begin position="45"/>
        <end position="71"/>
    </location>
</feature>
<accession>A0ABT7E6L1</accession>
<dbReference type="InterPro" id="IPR036397">
    <property type="entry name" value="RNaseH_sf"/>
</dbReference>
<dbReference type="PANTHER" id="PTHR10948">
    <property type="entry name" value="TRANSPOSASE"/>
    <property type="match status" value="1"/>
</dbReference>
<reference evidence="4" key="1">
    <citation type="submission" date="2023-03" db="EMBL/GenBank/DDBJ databases">
        <title>Chitinimonas shenzhenensis gen. nov., sp. nov., a novel member of family Burkholderiaceae isolated from activated sludge collected in Shen Zhen, China.</title>
        <authorList>
            <person name="Wang X."/>
        </authorList>
    </citation>
    <scope>NUCLEOTIDE SEQUENCE</scope>
    <source>
        <strain evidence="4">DQS-5</strain>
    </source>
</reference>
<keyword evidence="1" id="KW-0233">DNA recombination</keyword>
<keyword evidence="5" id="KW-1185">Reference proteome</keyword>
<evidence type="ECO:0000313" key="4">
    <source>
        <dbReference type="EMBL" id="MDK2127090.1"/>
    </source>
</evidence>
<evidence type="ECO:0000256" key="2">
    <source>
        <dbReference type="SAM" id="MobiDB-lite"/>
    </source>
</evidence>
<comment type="caution">
    <text evidence="4">The sequence shown here is derived from an EMBL/GenBank/DDBJ whole genome shotgun (WGS) entry which is preliminary data.</text>
</comment>
<dbReference type="EMBL" id="JARRAF010000128">
    <property type="protein sequence ID" value="MDK2127090.1"/>
    <property type="molecule type" value="Genomic_DNA"/>
</dbReference>
<dbReference type="InterPro" id="IPR053392">
    <property type="entry name" value="Transposase_IS30-like"/>
</dbReference>
<evidence type="ECO:0000313" key="5">
    <source>
        <dbReference type="Proteomes" id="UP001172778"/>
    </source>
</evidence>
<dbReference type="SUPFAM" id="SSF53098">
    <property type="entry name" value="Ribonuclease H-like"/>
    <property type="match status" value="1"/>
</dbReference>
<feature type="domain" description="Integrase catalytic" evidence="3">
    <location>
        <begin position="160"/>
        <end position="322"/>
    </location>
</feature>
<sequence>MYSHLTESERVRIQAGLESGLSLRGIAQQLGRPASAVSRELKRAGGAGAYHATRASDAAKQRRRRGPVKLKPGSALRERVIEGLRQRWSPEQIAGRLRQMYPDNPDLHVCHETIYRALYVMPRGELRKELIGLLRRAHKARLPRTQGRDRRGGLVDMVSIHQRPEEVLGRLIPGHWEGDLIKGAANRSAVGTLVERTSRFVLLAKMHDATADSALEAFTRRMRHLPAGLRKTLTYDQGKEMAHHAELARRLKIQVYFADPHSPWQRPSNENMNGLIREYLPKGTDLSGFSQTYLNDIARALNDRPRKCLGFKTPAEVFQQQINLLKNSVALQS</sequence>
<proteinExistence type="predicted"/>
<dbReference type="InterPro" id="IPR051917">
    <property type="entry name" value="Transposase-Integrase"/>
</dbReference>
<dbReference type="Pfam" id="PF13936">
    <property type="entry name" value="HTH_38"/>
    <property type="match status" value="1"/>
</dbReference>
<dbReference type="PROSITE" id="PS50994">
    <property type="entry name" value="INTEGRASE"/>
    <property type="match status" value="1"/>
</dbReference>
<evidence type="ECO:0000256" key="1">
    <source>
        <dbReference type="ARBA" id="ARBA00023172"/>
    </source>
</evidence>
<evidence type="ECO:0000259" key="3">
    <source>
        <dbReference type="PROSITE" id="PS50994"/>
    </source>
</evidence>
<organism evidence="4 5">
    <name type="scientific">Parachitinimonas caeni</name>
    <dbReference type="NCBI Taxonomy" id="3031301"/>
    <lineage>
        <taxon>Bacteria</taxon>
        <taxon>Pseudomonadati</taxon>
        <taxon>Pseudomonadota</taxon>
        <taxon>Betaproteobacteria</taxon>
        <taxon>Neisseriales</taxon>
        <taxon>Chitinibacteraceae</taxon>
        <taxon>Parachitinimonas</taxon>
    </lineage>
</organism>
<dbReference type="InterPro" id="IPR025246">
    <property type="entry name" value="IS30-like_HTH"/>
</dbReference>
<dbReference type="InterPro" id="IPR012337">
    <property type="entry name" value="RNaseH-like_sf"/>
</dbReference>
<gene>
    <name evidence="4" type="ORF">PZA18_23930</name>
</gene>